<name>A0A517PTD0_9PLAN</name>
<evidence type="ECO:0008006" key="3">
    <source>
        <dbReference type="Google" id="ProtNLM"/>
    </source>
</evidence>
<dbReference type="AlphaFoldDB" id="A0A517PTD0"/>
<protein>
    <recommendedName>
        <fullName evidence="3">ATP-binding protein</fullName>
    </recommendedName>
</protein>
<dbReference type="Pfam" id="PF13671">
    <property type="entry name" value="AAA_33"/>
    <property type="match status" value="1"/>
</dbReference>
<dbReference type="RefSeq" id="WP_145188775.1">
    <property type="nucleotide sequence ID" value="NZ_CP036266.1"/>
</dbReference>
<dbReference type="GO" id="GO:0006281">
    <property type="term" value="P:DNA repair"/>
    <property type="evidence" value="ECO:0007669"/>
    <property type="project" value="TreeGrafter"/>
</dbReference>
<dbReference type="Gene3D" id="3.40.50.300">
    <property type="entry name" value="P-loop containing nucleotide triphosphate hydrolases"/>
    <property type="match status" value="1"/>
</dbReference>
<reference evidence="1 2" key="1">
    <citation type="submission" date="2019-02" db="EMBL/GenBank/DDBJ databases">
        <title>Deep-cultivation of Planctomycetes and their phenomic and genomic characterization uncovers novel biology.</title>
        <authorList>
            <person name="Wiegand S."/>
            <person name="Jogler M."/>
            <person name="Boedeker C."/>
            <person name="Pinto D."/>
            <person name="Vollmers J."/>
            <person name="Rivas-Marin E."/>
            <person name="Kohn T."/>
            <person name="Peeters S.H."/>
            <person name="Heuer A."/>
            <person name="Rast P."/>
            <person name="Oberbeckmann S."/>
            <person name="Bunk B."/>
            <person name="Jeske O."/>
            <person name="Meyerdierks A."/>
            <person name="Storesund J.E."/>
            <person name="Kallscheuer N."/>
            <person name="Luecker S."/>
            <person name="Lage O.M."/>
            <person name="Pohl T."/>
            <person name="Merkel B.J."/>
            <person name="Hornburger P."/>
            <person name="Mueller R.-W."/>
            <person name="Bruemmer F."/>
            <person name="Labrenz M."/>
            <person name="Spormann A.M."/>
            <person name="Op den Camp H."/>
            <person name="Overmann J."/>
            <person name="Amann R."/>
            <person name="Jetten M.S.M."/>
            <person name="Mascher T."/>
            <person name="Medema M.H."/>
            <person name="Devos D.P."/>
            <person name="Kaster A.-K."/>
            <person name="Ovreas L."/>
            <person name="Rohde M."/>
            <person name="Galperin M.Y."/>
            <person name="Jogler C."/>
        </authorList>
    </citation>
    <scope>NUCLEOTIDE SEQUENCE [LARGE SCALE GENOMIC DNA]</scope>
    <source>
        <strain evidence="1 2">HG66A1</strain>
    </source>
</reference>
<dbReference type="PANTHER" id="PTHR12083">
    <property type="entry name" value="BIFUNCTIONAL POLYNUCLEOTIDE PHOSPHATASE/KINASE"/>
    <property type="match status" value="1"/>
</dbReference>
<dbReference type="Proteomes" id="UP000320421">
    <property type="component" value="Chromosome"/>
</dbReference>
<dbReference type="PANTHER" id="PTHR12083:SF9">
    <property type="entry name" value="BIFUNCTIONAL POLYNUCLEOTIDE PHOSPHATASE_KINASE"/>
    <property type="match status" value="1"/>
</dbReference>
<dbReference type="GO" id="GO:0046403">
    <property type="term" value="F:polynucleotide 3'-phosphatase activity"/>
    <property type="evidence" value="ECO:0007669"/>
    <property type="project" value="TreeGrafter"/>
</dbReference>
<dbReference type="GO" id="GO:0046404">
    <property type="term" value="F:ATP-dependent polydeoxyribonucleotide 5'-hydroxyl-kinase activity"/>
    <property type="evidence" value="ECO:0007669"/>
    <property type="project" value="TreeGrafter"/>
</dbReference>
<accession>A0A517PTD0</accession>
<evidence type="ECO:0000313" key="1">
    <source>
        <dbReference type="EMBL" id="QDT22618.1"/>
    </source>
</evidence>
<dbReference type="InterPro" id="IPR027417">
    <property type="entry name" value="P-loop_NTPase"/>
</dbReference>
<dbReference type="OrthoDB" id="8564590at2"/>
<keyword evidence="2" id="KW-1185">Reference proteome</keyword>
<dbReference type="EMBL" id="CP036266">
    <property type="protein sequence ID" value="QDT22618.1"/>
    <property type="molecule type" value="Genomic_DNA"/>
</dbReference>
<proteinExistence type="predicted"/>
<gene>
    <name evidence="1" type="ORF">HG66A1_44260</name>
</gene>
<dbReference type="SUPFAM" id="SSF52540">
    <property type="entry name" value="P-loop containing nucleoside triphosphate hydrolases"/>
    <property type="match status" value="1"/>
</dbReference>
<organism evidence="1 2">
    <name type="scientific">Gimesia chilikensis</name>
    <dbReference type="NCBI Taxonomy" id="2605989"/>
    <lineage>
        <taxon>Bacteria</taxon>
        <taxon>Pseudomonadati</taxon>
        <taxon>Planctomycetota</taxon>
        <taxon>Planctomycetia</taxon>
        <taxon>Planctomycetales</taxon>
        <taxon>Planctomycetaceae</taxon>
        <taxon>Gimesia</taxon>
    </lineage>
</organism>
<dbReference type="GO" id="GO:0003690">
    <property type="term" value="F:double-stranded DNA binding"/>
    <property type="evidence" value="ECO:0007669"/>
    <property type="project" value="TreeGrafter"/>
</dbReference>
<evidence type="ECO:0000313" key="2">
    <source>
        <dbReference type="Proteomes" id="UP000320421"/>
    </source>
</evidence>
<sequence length="148" mass="17109">MQAIIFTGIPGAGKTSFYRQEFFATHVRISLDLLKTRARETRFLETCLQTGQQFVVDNTSPSREERAKYIQLARQAGFSITGYYFASRVDPCLQRNAEREHPARVPDVAILSAARRLQRPSLKEGFDQLFYVSLQQVEFQVEEWNDEL</sequence>